<dbReference type="CDD" id="cd06304">
    <property type="entry name" value="PBP1_BmpA_Med_PnrA-like"/>
    <property type="match status" value="1"/>
</dbReference>
<dbReference type="Proteomes" id="UP000479043">
    <property type="component" value="Unassembled WGS sequence"/>
</dbReference>
<dbReference type="GO" id="GO:0005886">
    <property type="term" value="C:plasma membrane"/>
    <property type="evidence" value="ECO:0007669"/>
    <property type="project" value="UniProtKB-SubCell"/>
</dbReference>
<dbReference type="EMBL" id="WWEN01000005">
    <property type="protein sequence ID" value="MYM56358.1"/>
    <property type="molecule type" value="Genomic_DNA"/>
</dbReference>
<dbReference type="PANTHER" id="PTHR34296">
    <property type="entry name" value="TRANSCRIPTIONAL ACTIVATOR PROTEIN MED"/>
    <property type="match status" value="1"/>
</dbReference>
<dbReference type="InterPro" id="IPR003760">
    <property type="entry name" value="PnrA-like"/>
</dbReference>
<accession>A0A6L8LJY4</accession>
<feature type="domain" description="ABC transporter substrate-binding protein PnrA-like" evidence="6">
    <location>
        <begin position="2"/>
        <end position="267"/>
    </location>
</feature>
<name>A0A6L8LJY4_9RHOB</name>
<organism evidence="7 8">
    <name type="scientific">Thalassovita mangrovi</name>
    <dbReference type="NCBI Taxonomy" id="2692236"/>
    <lineage>
        <taxon>Bacteria</taxon>
        <taxon>Pseudomonadati</taxon>
        <taxon>Pseudomonadota</taxon>
        <taxon>Alphaproteobacteria</taxon>
        <taxon>Rhodobacterales</taxon>
        <taxon>Roseobacteraceae</taxon>
        <taxon>Thalassovita</taxon>
    </lineage>
</organism>
<keyword evidence="2" id="KW-1003">Cell membrane</keyword>
<sequence length="310" mass="32149">MKIAVFFVGEVHDSGFNASALAGAERAASAGLAEIECISGVEYDQDAIRARLAEVVAQFDGIVFIGGQGNIATPEIAAQHPDKRFAIVQGQRTGPNLASYDVLQEESAFLAGVLAAKMTRSGVVGHLSGHRVRPGLKGRAAFVAGVAHANPDTQVLTGFCGTQDDSAVTRQWASAEIEAGADVIFTMLNGARAGAIEACRAGNVRQIGNALDWVASEPDVFIASAIARIDLGVERAIAEMVAGKSPDEIVEFGLADGQFVELSLGADVPKEVALLVQDTAEAIRAGSISIPDSYDGAEFEPEVTQCAPAG</sequence>
<evidence type="ECO:0000256" key="5">
    <source>
        <dbReference type="ARBA" id="ARBA00023288"/>
    </source>
</evidence>
<gene>
    <name evidence="7" type="ORF">GR167_13650</name>
</gene>
<keyword evidence="3" id="KW-0732">Signal</keyword>
<dbReference type="PANTHER" id="PTHR34296:SF2">
    <property type="entry name" value="ABC TRANSPORTER GUANOSINE-BINDING PROTEIN NUPN"/>
    <property type="match status" value="1"/>
</dbReference>
<proteinExistence type="predicted"/>
<evidence type="ECO:0000256" key="2">
    <source>
        <dbReference type="ARBA" id="ARBA00022475"/>
    </source>
</evidence>
<comment type="subcellular location">
    <subcellularLocation>
        <location evidence="1">Cell membrane</location>
    </subcellularLocation>
</comment>
<dbReference type="RefSeq" id="WP_160974259.1">
    <property type="nucleotide sequence ID" value="NZ_WWEN01000005.1"/>
</dbReference>
<evidence type="ECO:0000313" key="7">
    <source>
        <dbReference type="EMBL" id="MYM56358.1"/>
    </source>
</evidence>
<evidence type="ECO:0000256" key="4">
    <source>
        <dbReference type="ARBA" id="ARBA00023136"/>
    </source>
</evidence>
<dbReference type="Gene3D" id="3.40.50.2300">
    <property type="match status" value="2"/>
</dbReference>
<comment type="caution">
    <text evidence="7">The sequence shown here is derived from an EMBL/GenBank/DDBJ whole genome shotgun (WGS) entry which is preliminary data.</text>
</comment>
<reference evidence="7 8" key="1">
    <citation type="submission" date="2020-01" db="EMBL/GenBank/DDBJ databases">
        <authorList>
            <person name="Chen S."/>
        </authorList>
    </citation>
    <scope>NUCLEOTIDE SEQUENCE [LARGE SCALE GENOMIC DNA]</scope>
    <source>
        <strain evidence="7 8">GS-10</strain>
    </source>
</reference>
<dbReference type="AlphaFoldDB" id="A0A6L8LJY4"/>
<protein>
    <submittedName>
        <fullName evidence="7">BMP family ABC transporter substrate-binding protein</fullName>
    </submittedName>
</protein>
<evidence type="ECO:0000256" key="1">
    <source>
        <dbReference type="ARBA" id="ARBA00004236"/>
    </source>
</evidence>
<keyword evidence="5" id="KW-0449">Lipoprotein</keyword>
<keyword evidence="8" id="KW-1185">Reference proteome</keyword>
<evidence type="ECO:0000259" key="6">
    <source>
        <dbReference type="Pfam" id="PF02608"/>
    </source>
</evidence>
<evidence type="ECO:0000313" key="8">
    <source>
        <dbReference type="Proteomes" id="UP000479043"/>
    </source>
</evidence>
<dbReference type="InterPro" id="IPR050957">
    <property type="entry name" value="BMP_lipoprotein"/>
</dbReference>
<dbReference type="Pfam" id="PF02608">
    <property type="entry name" value="Bmp"/>
    <property type="match status" value="1"/>
</dbReference>
<evidence type="ECO:0000256" key="3">
    <source>
        <dbReference type="ARBA" id="ARBA00022729"/>
    </source>
</evidence>
<keyword evidence="4" id="KW-0472">Membrane</keyword>